<organism evidence="1">
    <name type="scientific">viral metagenome</name>
    <dbReference type="NCBI Taxonomy" id="1070528"/>
    <lineage>
        <taxon>unclassified sequences</taxon>
        <taxon>metagenomes</taxon>
        <taxon>organismal metagenomes</taxon>
    </lineage>
</organism>
<evidence type="ECO:0000313" key="1">
    <source>
        <dbReference type="EMBL" id="QHT95902.1"/>
    </source>
</evidence>
<sequence>MTPILPFEIINYILSFAPIKSPSAKCIKRVIYIYNTDHNWYYIENSCLYNIKNIMSFYKYYYHSKGYPNNYLFGPNEYNKFKN</sequence>
<protein>
    <submittedName>
        <fullName evidence="1">Uncharacterized protein</fullName>
    </submittedName>
</protein>
<accession>A0A6C0ISA5</accession>
<dbReference type="EMBL" id="MN740247">
    <property type="protein sequence ID" value="QHT95902.1"/>
    <property type="molecule type" value="Genomic_DNA"/>
</dbReference>
<reference evidence="1" key="1">
    <citation type="journal article" date="2020" name="Nature">
        <title>Giant virus diversity and host interactions through global metagenomics.</title>
        <authorList>
            <person name="Schulz F."/>
            <person name="Roux S."/>
            <person name="Paez-Espino D."/>
            <person name="Jungbluth S."/>
            <person name="Walsh D.A."/>
            <person name="Denef V.J."/>
            <person name="McMahon K.D."/>
            <person name="Konstantinidis K.T."/>
            <person name="Eloe-Fadrosh E.A."/>
            <person name="Kyrpides N.C."/>
            <person name="Woyke T."/>
        </authorList>
    </citation>
    <scope>NUCLEOTIDE SEQUENCE</scope>
    <source>
        <strain evidence="1">GVMAG-M-3300024301-20</strain>
    </source>
</reference>
<dbReference type="AlphaFoldDB" id="A0A6C0ISA5"/>
<proteinExistence type="predicted"/>
<name>A0A6C0ISA5_9ZZZZ</name>